<name>A0A7D5K8S9_9CAUD</name>
<accession>A0A7D5K8S9</accession>
<evidence type="ECO:0000313" key="1">
    <source>
        <dbReference type="EMBL" id="QLF86335.1"/>
    </source>
</evidence>
<proteinExistence type="predicted"/>
<reference evidence="1" key="1">
    <citation type="submission" date="2019-09" db="EMBL/GenBank/DDBJ databases">
        <authorList>
            <person name="Kumar P."/>
            <person name="Meghvansi M.K."/>
            <person name="Kamboj D.V."/>
        </authorList>
    </citation>
    <scope>NUCLEOTIDE SEQUENCE [LARGE SCALE GENOMIC DNA]</scope>
</reference>
<organism evidence="1">
    <name type="scientific">Escherichia virus LS3</name>
    <dbReference type="NCBI Taxonomy" id="2743777"/>
    <lineage>
        <taxon>Viruses</taxon>
        <taxon>Duplodnaviria</taxon>
        <taxon>Heunggongvirae</taxon>
        <taxon>Uroviricota</taxon>
        <taxon>Caudoviricetes</taxon>
        <taxon>Autographivirales</taxon>
        <taxon>Autotranscriptaviridae</taxon>
        <taxon>Studiervirinae</taxon>
        <taxon>Kayfunavirus</taxon>
        <taxon>Kayfunavirus LS3</taxon>
    </lineage>
</organism>
<gene>
    <name evidence="1" type="ORF">LS3_05</name>
</gene>
<dbReference type="EMBL" id="MN518893">
    <property type="protein sequence ID" value="QLF86335.1"/>
    <property type="molecule type" value="Genomic_DNA"/>
</dbReference>
<sequence>MTSRLSLSIHLSALWSSYDLVLSCLSRLLAVSFCKAIVY</sequence>
<protein>
    <submittedName>
        <fullName evidence="1">Uncharacterized protein</fullName>
    </submittedName>
</protein>